<evidence type="ECO:0000313" key="6">
    <source>
        <dbReference type="Proteomes" id="UP000584824"/>
    </source>
</evidence>
<proteinExistence type="predicted"/>
<dbReference type="InterPro" id="IPR012318">
    <property type="entry name" value="HTH_CRP"/>
</dbReference>
<dbReference type="InterPro" id="IPR014710">
    <property type="entry name" value="RmlC-like_jellyroll"/>
</dbReference>
<dbReference type="RefSeq" id="WP_183791285.1">
    <property type="nucleotide sequence ID" value="NZ_JACIDU010000005.1"/>
</dbReference>
<accession>A0A7W6K0T4</accession>
<evidence type="ECO:0000256" key="1">
    <source>
        <dbReference type="ARBA" id="ARBA00023015"/>
    </source>
</evidence>
<dbReference type="SUPFAM" id="SSF46785">
    <property type="entry name" value="Winged helix' DNA-binding domain"/>
    <property type="match status" value="1"/>
</dbReference>
<dbReference type="Gene3D" id="2.60.120.10">
    <property type="entry name" value="Jelly Rolls"/>
    <property type="match status" value="1"/>
</dbReference>
<dbReference type="PRINTS" id="PR00034">
    <property type="entry name" value="HTHCRP"/>
</dbReference>
<dbReference type="SMART" id="SM00419">
    <property type="entry name" value="HTH_CRP"/>
    <property type="match status" value="1"/>
</dbReference>
<evidence type="ECO:0000313" key="5">
    <source>
        <dbReference type="EMBL" id="MBB4103095.1"/>
    </source>
</evidence>
<keyword evidence="2" id="KW-0238">DNA-binding</keyword>
<keyword evidence="3" id="KW-0804">Transcription</keyword>
<dbReference type="InterPro" id="IPR018490">
    <property type="entry name" value="cNMP-bd_dom_sf"/>
</dbReference>
<dbReference type="Proteomes" id="UP000584824">
    <property type="component" value="Unassembled WGS sequence"/>
</dbReference>
<evidence type="ECO:0000256" key="2">
    <source>
        <dbReference type="ARBA" id="ARBA00023125"/>
    </source>
</evidence>
<keyword evidence="1" id="KW-0805">Transcription regulation</keyword>
<dbReference type="Pfam" id="PF13545">
    <property type="entry name" value="HTH_Crp_2"/>
    <property type="match status" value="1"/>
</dbReference>
<comment type="caution">
    <text evidence="5">The sequence shown here is derived from an EMBL/GenBank/DDBJ whole genome shotgun (WGS) entry which is preliminary data.</text>
</comment>
<protein>
    <submittedName>
        <fullName evidence="5">CRP/FNR family transcriptional regulator</fullName>
    </submittedName>
</protein>
<sequence length="235" mass="25320">MLSVPFAGLPTTDIPKGISAQFGKPGTFYAKSVSLTPRAGLSHASGPSFLEIVEGCVALYRSLSDGRRQILDILGPGRILGPGIADAHACSSITITHTRLEPVTADWRNADRIAAEIRIMLQRSMDHAILLGRKTARERVATALLDLAAQFAKPSIRPTRAIGFILYLTRADLADWLGLTLETVSRCLNRFKRSGLIDFRSPELVSITDPNGLSALAAGQEHSGSNYSSPKGSRR</sequence>
<keyword evidence="6" id="KW-1185">Reference proteome</keyword>
<dbReference type="InterPro" id="IPR036390">
    <property type="entry name" value="WH_DNA-bd_sf"/>
</dbReference>
<dbReference type="EMBL" id="JACIDU010000005">
    <property type="protein sequence ID" value="MBB4103095.1"/>
    <property type="molecule type" value="Genomic_DNA"/>
</dbReference>
<organism evidence="5 6">
    <name type="scientific">Allorhizobium borbori</name>
    <dbReference type="NCBI Taxonomy" id="485907"/>
    <lineage>
        <taxon>Bacteria</taxon>
        <taxon>Pseudomonadati</taxon>
        <taxon>Pseudomonadota</taxon>
        <taxon>Alphaproteobacteria</taxon>
        <taxon>Hyphomicrobiales</taxon>
        <taxon>Rhizobiaceae</taxon>
        <taxon>Rhizobium/Agrobacterium group</taxon>
        <taxon>Allorhizobium</taxon>
    </lineage>
</organism>
<dbReference type="AlphaFoldDB" id="A0A7W6K0T4"/>
<dbReference type="InterPro" id="IPR036388">
    <property type="entry name" value="WH-like_DNA-bd_sf"/>
</dbReference>
<evidence type="ECO:0000256" key="3">
    <source>
        <dbReference type="ARBA" id="ARBA00023163"/>
    </source>
</evidence>
<dbReference type="GO" id="GO:0006355">
    <property type="term" value="P:regulation of DNA-templated transcription"/>
    <property type="evidence" value="ECO:0007669"/>
    <property type="project" value="InterPro"/>
</dbReference>
<evidence type="ECO:0000259" key="4">
    <source>
        <dbReference type="PROSITE" id="PS51063"/>
    </source>
</evidence>
<reference evidence="5 6" key="1">
    <citation type="submission" date="2020-08" db="EMBL/GenBank/DDBJ databases">
        <title>Genomic Encyclopedia of Type Strains, Phase IV (KMG-IV): sequencing the most valuable type-strain genomes for metagenomic binning, comparative biology and taxonomic classification.</title>
        <authorList>
            <person name="Goeker M."/>
        </authorList>
    </citation>
    <scope>NUCLEOTIDE SEQUENCE [LARGE SCALE GENOMIC DNA]</scope>
    <source>
        <strain evidence="5 6">DSM 26385</strain>
    </source>
</reference>
<dbReference type="SUPFAM" id="SSF51206">
    <property type="entry name" value="cAMP-binding domain-like"/>
    <property type="match status" value="1"/>
</dbReference>
<feature type="domain" description="HTH crp-type" evidence="4">
    <location>
        <begin position="134"/>
        <end position="211"/>
    </location>
</feature>
<dbReference type="GO" id="GO:0003677">
    <property type="term" value="F:DNA binding"/>
    <property type="evidence" value="ECO:0007669"/>
    <property type="project" value="UniProtKB-KW"/>
</dbReference>
<name>A0A7W6K0T4_9HYPH</name>
<dbReference type="PROSITE" id="PS51063">
    <property type="entry name" value="HTH_CRP_2"/>
    <property type="match status" value="1"/>
</dbReference>
<dbReference type="Gene3D" id="1.10.10.10">
    <property type="entry name" value="Winged helix-like DNA-binding domain superfamily/Winged helix DNA-binding domain"/>
    <property type="match status" value="1"/>
</dbReference>
<dbReference type="CDD" id="cd00092">
    <property type="entry name" value="HTH_CRP"/>
    <property type="match status" value="1"/>
</dbReference>
<gene>
    <name evidence="5" type="ORF">GGQ66_001650</name>
</gene>